<name>A0A9P1INH9_9PELO</name>
<dbReference type="GO" id="GO:0005634">
    <property type="term" value="C:nucleus"/>
    <property type="evidence" value="ECO:0007669"/>
    <property type="project" value="UniProtKB-SubCell"/>
</dbReference>
<dbReference type="Gene3D" id="1.20.5.170">
    <property type="match status" value="1"/>
</dbReference>
<feature type="compositionally biased region" description="Basic and acidic residues" evidence="7">
    <location>
        <begin position="95"/>
        <end position="128"/>
    </location>
</feature>
<comment type="subcellular location">
    <subcellularLocation>
        <location evidence="1">Nucleus</location>
    </subcellularLocation>
</comment>
<reference evidence="9" key="1">
    <citation type="submission" date="2022-11" db="EMBL/GenBank/DDBJ databases">
        <authorList>
            <person name="Kikuchi T."/>
        </authorList>
    </citation>
    <scope>NUCLEOTIDE SEQUENCE</scope>
    <source>
        <strain evidence="9">PS1010</strain>
    </source>
</reference>
<dbReference type="SMART" id="SM00338">
    <property type="entry name" value="BRLZ"/>
    <property type="match status" value="1"/>
</dbReference>
<dbReference type="AlphaFoldDB" id="A0A9P1INH9"/>
<dbReference type="FunFam" id="1.20.5.170:FF:000025">
    <property type="entry name" value="nuclear factor interleukin-3-regulated protein-like"/>
    <property type="match status" value="1"/>
</dbReference>
<keyword evidence="10" id="KW-1185">Reference proteome</keyword>
<gene>
    <name evidence="9" type="ORF">CAMP_LOCUS11650</name>
</gene>
<dbReference type="PANTHER" id="PTHR11988:SF27">
    <property type="entry name" value="GH27708P"/>
    <property type="match status" value="1"/>
</dbReference>
<feature type="region of interest" description="Disordered" evidence="7">
    <location>
        <begin position="69"/>
        <end position="128"/>
    </location>
</feature>
<dbReference type="PANTHER" id="PTHR11988">
    <property type="entry name" value="THYROTROPH EMBRYONIC FACTOR RELATED"/>
    <property type="match status" value="1"/>
</dbReference>
<accession>A0A9P1INH9</accession>
<dbReference type="SUPFAM" id="SSF57959">
    <property type="entry name" value="Leucine zipper domain"/>
    <property type="match status" value="1"/>
</dbReference>
<feature type="domain" description="BZIP" evidence="8">
    <location>
        <begin position="99"/>
        <end position="162"/>
    </location>
</feature>
<evidence type="ECO:0000313" key="10">
    <source>
        <dbReference type="Proteomes" id="UP001152747"/>
    </source>
</evidence>
<dbReference type="PROSITE" id="PS50217">
    <property type="entry name" value="BZIP"/>
    <property type="match status" value="1"/>
</dbReference>
<sequence>MAADIQQQIASEIYDSTQQQIKAMSQMWNFENYHGAPQYPMTMKEDKFDPMKSENMMFHPFFAHQFSHFGQLPPSTPSSRDSPVPSKKKPQPVPEEQKDESYRERRRRNNEAARKSREARKKNEDMTGRRLEAAQHENFLLKQEVHRLNTEVENLRYAFARLTSQMNMMSANGGSQILPPTQPPQNPPSY</sequence>
<protein>
    <recommendedName>
        <fullName evidence="8">BZIP domain-containing protein</fullName>
    </recommendedName>
</protein>
<comment type="similarity">
    <text evidence="2">Belongs to the bZIP family. NFIL3 subfamily.</text>
</comment>
<comment type="caution">
    <text evidence="9">The sequence shown here is derived from an EMBL/GenBank/DDBJ whole genome shotgun (WGS) entry which is preliminary data.</text>
</comment>
<dbReference type="GO" id="GO:0000981">
    <property type="term" value="F:DNA-binding transcription factor activity, RNA polymerase II-specific"/>
    <property type="evidence" value="ECO:0007669"/>
    <property type="project" value="TreeGrafter"/>
</dbReference>
<dbReference type="InterPro" id="IPR040223">
    <property type="entry name" value="PAR_bZIP"/>
</dbReference>
<evidence type="ECO:0000256" key="1">
    <source>
        <dbReference type="ARBA" id="ARBA00004123"/>
    </source>
</evidence>
<keyword evidence="4" id="KW-0238">DNA-binding</keyword>
<evidence type="ECO:0000256" key="7">
    <source>
        <dbReference type="SAM" id="MobiDB-lite"/>
    </source>
</evidence>
<feature type="region of interest" description="Disordered" evidence="7">
    <location>
        <begin position="170"/>
        <end position="190"/>
    </location>
</feature>
<evidence type="ECO:0000259" key="8">
    <source>
        <dbReference type="PROSITE" id="PS50217"/>
    </source>
</evidence>
<dbReference type="Proteomes" id="UP001152747">
    <property type="component" value="Unassembled WGS sequence"/>
</dbReference>
<evidence type="ECO:0000256" key="5">
    <source>
        <dbReference type="ARBA" id="ARBA00023163"/>
    </source>
</evidence>
<evidence type="ECO:0000256" key="2">
    <source>
        <dbReference type="ARBA" id="ARBA00006079"/>
    </source>
</evidence>
<evidence type="ECO:0000313" key="9">
    <source>
        <dbReference type="EMBL" id="CAI5449013.1"/>
    </source>
</evidence>
<evidence type="ECO:0000256" key="4">
    <source>
        <dbReference type="ARBA" id="ARBA00023125"/>
    </source>
</evidence>
<proteinExistence type="inferred from homology"/>
<keyword evidence="6" id="KW-0539">Nucleus</keyword>
<dbReference type="GO" id="GO:0000978">
    <property type="term" value="F:RNA polymerase II cis-regulatory region sequence-specific DNA binding"/>
    <property type="evidence" value="ECO:0007669"/>
    <property type="project" value="TreeGrafter"/>
</dbReference>
<dbReference type="EMBL" id="CANHGI010000004">
    <property type="protein sequence ID" value="CAI5449013.1"/>
    <property type="molecule type" value="Genomic_DNA"/>
</dbReference>
<feature type="compositionally biased region" description="Pro residues" evidence="7">
    <location>
        <begin position="180"/>
        <end position="190"/>
    </location>
</feature>
<dbReference type="Pfam" id="PF07716">
    <property type="entry name" value="bZIP_2"/>
    <property type="match status" value="1"/>
</dbReference>
<dbReference type="OrthoDB" id="5832747at2759"/>
<organism evidence="9 10">
    <name type="scientific">Caenorhabditis angaria</name>
    <dbReference type="NCBI Taxonomy" id="860376"/>
    <lineage>
        <taxon>Eukaryota</taxon>
        <taxon>Metazoa</taxon>
        <taxon>Ecdysozoa</taxon>
        <taxon>Nematoda</taxon>
        <taxon>Chromadorea</taxon>
        <taxon>Rhabditida</taxon>
        <taxon>Rhabditina</taxon>
        <taxon>Rhabditomorpha</taxon>
        <taxon>Rhabditoidea</taxon>
        <taxon>Rhabditidae</taxon>
        <taxon>Peloderinae</taxon>
        <taxon>Caenorhabditis</taxon>
    </lineage>
</organism>
<dbReference type="InterPro" id="IPR004827">
    <property type="entry name" value="bZIP"/>
</dbReference>
<evidence type="ECO:0000256" key="3">
    <source>
        <dbReference type="ARBA" id="ARBA00023015"/>
    </source>
</evidence>
<keyword evidence="3" id="KW-0805">Transcription regulation</keyword>
<dbReference type="InterPro" id="IPR046347">
    <property type="entry name" value="bZIP_sf"/>
</dbReference>
<evidence type="ECO:0000256" key="6">
    <source>
        <dbReference type="ARBA" id="ARBA00023242"/>
    </source>
</evidence>
<keyword evidence="5" id="KW-0804">Transcription</keyword>